<organism evidence="1 2">
    <name type="scientific">Hymenobacter caeli</name>
    <dbReference type="NCBI Taxonomy" id="2735894"/>
    <lineage>
        <taxon>Bacteria</taxon>
        <taxon>Pseudomonadati</taxon>
        <taxon>Bacteroidota</taxon>
        <taxon>Cytophagia</taxon>
        <taxon>Cytophagales</taxon>
        <taxon>Hymenobacteraceae</taxon>
        <taxon>Hymenobacter</taxon>
    </lineage>
</organism>
<gene>
    <name evidence="1" type="ORF">HNP98_001389</name>
</gene>
<keyword evidence="2" id="KW-1185">Reference proteome</keyword>
<proteinExistence type="predicted"/>
<name>A0ABX2FN29_9BACT</name>
<sequence length="208" mass="23280">MAYSDFSSLELKRRFGIRFRAESLFSEPREIQPSAWLQETLRLGQELGFNSEKSRSERLVTPLLLELSNLNQHRFAIYSGMNLDVDELNGLKGECDFIFSFSRIQDFVTAPIFCITEAKKQDLEHGTVQCAAQLLGARRLNEAEQNAIPVIYGCSTTGIEWRFLKLVGQEIIIDEARLTLAELPRLLGILQAVIDAAGATLPSAECPA</sequence>
<reference evidence="1 2" key="1">
    <citation type="submission" date="2020-05" db="EMBL/GenBank/DDBJ databases">
        <title>Genomic Encyclopedia of Type Strains, Phase IV (KMG-V): Genome sequencing to study the core and pangenomes of soil and plant-associated prokaryotes.</title>
        <authorList>
            <person name="Whitman W."/>
        </authorList>
    </citation>
    <scope>NUCLEOTIDE SEQUENCE [LARGE SCALE GENOMIC DNA]</scope>
    <source>
        <strain evidence="1 2">9A</strain>
    </source>
</reference>
<dbReference type="Proteomes" id="UP000779507">
    <property type="component" value="Unassembled WGS sequence"/>
</dbReference>
<evidence type="ECO:0000313" key="2">
    <source>
        <dbReference type="Proteomes" id="UP000779507"/>
    </source>
</evidence>
<evidence type="ECO:0008006" key="3">
    <source>
        <dbReference type="Google" id="ProtNLM"/>
    </source>
</evidence>
<dbReference type="RefSeq" id="WP_173809324.1">
    <property type="nucleotide sequence ID" value="NZ_JABSNP010000005.1"/>
</dbReference>
<dbReference type="EMBL" id="JABSNP010000005">
    <property type="protein sequence ID" value="NRT18568.1"/>
    <property type="molecule type" value="Genomic_DNA"/>
</dbReference>
<protein>
    <recommendedName>
        <fullName evidence="3">Restriction endonuclease type IV Mrr domain-containing protein</fullName>
    </recommendedName>
</protein>
<comment type="caution">
    <text evidence="1">The sequence shown here is derived from an EMBL/GenBank/DDBJ whole genome shotgun (WGS) entry which is preliminary data.</text>
</comment>
<accession>A0ABX2FN29</accession>
<evidence type="ECO:0000313" key="1">
    <source>
        <dbReference type="EMBL" id="NRT18568.1"/>
    </source>
</evidence>